<protein>
    <submittedName>
        <fullName evidence="1">Uncharacterized protein</fullName>
    </submittedName>
</protein>
<evidence type="ECO:0000313" key="1">
    <source>
        <dbReference type="EMBL" id="MDQ7917194.1"/>
    </source>
</evidence>
<reference evidence="1 2" key="1">
    <citation type="submission" date="2023-08" db="EMBL/GenBank/DDBJ databases">
        <title>Mesonia sp. MT50, isolated from deep-sea sediment of the Mariana Trench.</title>
        <authorList>
            <person name="Fu H."/>
        </authorList>
    </citation>
    <scope>NUCLEOTIDE SEQUENCE [LARGE SCALE GENOMIC DNA]</scope>
    <source>
        <strain evidence="1 2">MT50</strain>
    </source>
</reference>
<name>A0ABU1A0H3_9FLAO</name>
<gene>
    <name evidence="1" type="ORF">RBU60_06365</name>
</gene>
<proteinExistence type="predicted"/>
<comment type="caution">
    <text evidence="1">The sequence shown here is derived from an EMBL/GenBank/DDBJ whole genome shotgun (WGS) entry which is preliminary data.</text>
</comment>
<keyword evidence="2" id="KW-1185">Reference proteome</keyword>
<evidence type="ECO:0000313" key="2">
    <source>
        <dbReference type="Proteomes" id="UP001230915"/>
    </source>
</evidence>
<organism evidence="1 2">
    <name type="scientific">Mesonia profundi</name>
    <dbReference type="NCBI Taxonomy" id="3070998"/>
    <lineage>
        <taxon>Bacteria</taxon>
        <taxon>Pseudomonadati</taxon>
        <taxon>Bacteroidota</taxon>
        <taxon>Flavobacteriia</taxon>
        <taxon>Flavobacteriales</taxon>
        <taxon>Flavobacteriaceae</taxon>
        <taxon>Mesonia</taxon>
    </lineage>
</organism>
<sequence length="68" mass="7863">MALDKETVSAKYLLLHTHGEKSSGDLWRIISKGPKVFSRSNLEKKGYPQAKDDKEYEKHYLVIDIEKV</sequence>
<dbReference type="RefSeq" id="WP_308863911.1">
    <property type="nucleotide sequence ID" value="NZ_JAVHUL010000012.1"/>
</dbReference>
<dbReference type="EMBL" id="JAVHUL010000012">
    <property type="protein sequence ID" value="MDQ7917194.1"/>
    <property type="molecule type" value="Genomic_DNA"/>
</dbReference>
<dbReference type="Proteomes" id="UP001230915">
    <property type="component" value="Unassembled WGS sequence"/>
</dbReference>
<accession>A0ABU1A0H3</accession>